<organism evidence="2 3">
    <name type="scientific">Bartonella chomelii</name>
    <dbReference type="NCBI Taxonomy" id="236402"/>
    <lineage>
        <taxon>Bacteria</taxon>
        <taxon>Pseudomonadati</taxon>
        <taxon>Pseudomonadota</taxon>
        <taxon>Alphaproteobacteria</taxon>
        <taxon>Hyphomicrobiales</taxon>
        <taxon>Bartonellaceae</taxon>
        <taxon>Bartonella</taxon>
    </lineage>
</organism>
<dbReference type="Proteomes" id="UP000548119">
    <property type="component" value="Unassembled WGS sequence"/>
</dbReference>
<name>A0ABR6E2C0_9HYPH</name>
<comment type="caution">
    <text evidence="2">The sequence shown here is derived from an EMBL/GenBank/DDBJ whole genome shotgun (WGS) entry which is preliminary data.</text>
</comment>
<dbReference type="EMBL" id="JACJIR010000001">
    <property type="protein sequence ID" value="MBA9082454.1"/>
    <property type="molecule type" value="Genomic_DNA"/>
</dbReference>
<accession>A0ABR6E2C0</accession>
<evidence type="ECO:0000313" key="3">
    <source>
        <dbReference type="Proteomes" id="UP000548119"/>
    </source>
</evidence>
<gene>
    <name evidence="2" type="ORF">GGR10_000277</name>
</gene>
<protein>
    <submittedName>
        <fullName evidence="2">Uncharacterized protein</fullName>
    </submittedName>
</protein>
<sequence>MTEAQKCIIVIDGFILLFAYFPILPLILKHYISVHSAGYFSNR</sequence>
<feature type="transmembrane region" description="Helical" evidence="1">
    <location>
        <begin position="7"/>
        <end position="28"/>
    </location>
</feature>
<evidence type="ECO:0000256" key="1">
    <source>
        <dbReference type="SAM" id="Phobius"/>
    </source>
</evidence>
<keyword evidence="1" id="KW-1133">Transmembrane helix</keyword>
<keyword evidence="3" id="KW-1185">Reference proteome</keyword>
<reference evidence="2 3" key="1">
    <citation type="submission" date="2020-08" db="EMBL/GenBank/DDBJ databases">
        <title>Genomic Encyclopedia of Type Strains, Phase IV (KMG-IV): sequencing the most valuable type-strain genomes for metagenomic binning, comparative biology and taxonomic classification.</title>
        <authorList>
            <person name="Goeker M."/>
        </authorList>
    </citation>
    <scope>NUCLEOTIDE SEQUENCE [LARGE SCALE GENOMIC DNA]</scope>
    <source>
        <strain evidence="2 3">DSM 21431</strain>
    </source>
</reference>
<keyword evidence="1" id="KW-0812">Transmembrane</keyword>
<evidence type="ECO:0000313" key="2">
    <source>
        <dbReference type="EMBL" id="MBA9082454.1"/>
    </source>
</evidence>
<keyword evidence="1" id="KW-0472">Membrane</keyword>
<proteinExistence type="predicted"/>